<evidence type="ECO:0000256" key="2">
    <source>
        <dbReference type="ARBA" id="ARBA00022676"/>
    </source>
</evidence>
<dbReference type="InterPro" id="IPR044174">
    <property type="entry name" value="BC10-like"/>
</dbReference>
<keyword evidence="8" id="KW-1185">Reference proteome</keyword>
<dbReference type="GO" id="GO:0016757">
    <property type="term" value="F:glycosyltransferase activity"/>
    <property type="evidence" value="ECO:0007669"/>
    <property type="project" value="UniProtKB-KW"/>
</dbReference>
<dbReference type="GO" id="GO:0016020">
    <property type="term" value="C:membrane"/>
    <property type="evidence" value="ECO:0007669"/>
    <property type="project" value="UniProtKB-SubCell"/>
</dbReference>
<evidence type="ECO:0000256" key="4">
    <source>
        <dbReference type="ARBA" id="ARBA00023136"/>
    </source>
</evidence>
<accession>A0AAV8SNX2</accession>
<evidence type="ECO:0000256" key="6">
    <source>
        <dbReference type="SAM" id="Phobius"/>
    </source>
</evidence>
<evidence type="ECO:0000313" key="8">
    <source>
        <dbReference type="Proteomes" id="UP001159364"/>
    </source>
</evidence>
<feature type="transmembrane region" description="Helical" evidence="6">
    <location>
        <begin position="25"/>
        <end position="46"/>
    </location>
</feature>
<dbReference type="Proteomes" id="UP001159364">
    <property type="component" value="Linkage Group LG10"/>
</dbReference>
<sequence length="400" mass="46483">MDSHQHVRPQLSLKLVNGPIQLRNFIFYLIIFGSALFVGFTFCFFLNQISFNFLHSQFSAQNPPIRQSLSSPIPRPPPCLPSVPTETKPRIRLNEFLGQHNLFHGMEEEELLWRASLVPRILEFPVKVVPKVAFLFLSRGSLGLAALWELFFKGHEGFYTIYWHTGPGLKETVPESSVFYGRQIPSQEVRWGQNTMIEAERRLLANALLDFSNRRFVLISESCIPLYNFSTIYTYLMGSAQSFVSVYNDLPSPEVRRHYRSQMRPVVQFHQWQKGSQWFQMNRHLAVEVVSDTTYFPMFQKFCTSPCVSDEHYLPTFVYIKFGKKNANRTLTWVDWSRGGPHPRKFGTVHVTVNFLEWIRNSTTCRHNGQTTNVCYLFARKFSPDALEKLLELAATVMKF</sequence>
<dbReference type="PANTHER" id="PTHR31042">
    <property type="entry name" value="CORE-2/I-BRANCHING BETA-1,6-N-ACETYLGLUCOSAMINYLTRANSFERASE FAMILY PROTEIN-RELATED"/>
    <property type="match status" value="1"/>
</dbReference>
<protein>
    <submittedName>
        <fullName evidence="7">Uncharacterized protein</fullName>
    </submittedName>
</protein>
<comment type="subcellular location">
    <subcellularLocation>
        <location evidence="1">Membrane</location>
        <topology evidence="1">Single-pass type II membrane protein</topology>
    </subcellularLocation>
</comment>
<comment type="caution">
    <text evidence="7">The sequence shown here is derived from an EMBL/GenBank/DDBJ whole genome shotgun (WGS) entry which is preliminary data.</text>
</comment>
<dbReference type="AlphaFoldDB" id="A0AAV8SNX2"/>
<proteinExistence type="predicted"/>
<keyword evidence="3" id="KW-0808">Transferase</keyword>
<dbReference type="PANTHER" id="PTHR31042:SF131">
    <property type="entry name" value="CORE-2_I-BRANCHING BETA-1,6-N-ACETYLGLUCOSAMINYLTRANSFERASE FAMILY PROTEIN"/>
    <property type="match status" value="1"/>
</dbReference>
<keyword evidence="6" id="KW-1133">Transmembrane helix</keyword>
<dbReference type="Pfam" id="PF02485">
    <property type="entry name" value="Branch"/>
    <property type="match status" value="1"/>
</dbReference>
<dbReference type="InterPro" id="IPR003406">
    <property type="entry name" value="Glyco_trans_14"/>
</dbReference>
<keyword evidence="2" id="KW-0328">Glycosyltransferase</keyword>
<evidence type="ECO:0000256" key="3">
    <source>
        <dbReference type="ARBA" id="ARBA00022679"/>
    </source>
</evidence>
<keyword evidence="5" id="KW-0325">Glycoprotein</keyword>
<name>A0AAV8SNX2_9ROSI</name>
<organism evidence="7 8">
    <name type="scientific">Erythroxylum novogranatense</name>
    <dbReference type="NCBI Taxonomy" id="1862640"/>
    <lineage>
        <taxon>Eukaryota</taxon>
        <taxon>Viridiplantae</taxon>
        <taxon>Streptophyta</taxon>
        <taxon>Embryophyta</taxon>
        <taxon>Tracheophyta</taxon>
        <taxon>Spermatophyta</taxon>
        <taxon>Magnoliopsida</taxon>
        <taxon>eudicotyledons</taxon>
        <taxon>Gunneridae</taxon>
        <taxon>Pentapetalae</taxon>
        <taxon>rosids</taxon>
        <taxon>fabids</taxon>
        <taxon>Malpighiales</taxon>
        <taxon>Erythroxylaceae</taxon>
        <taxon>Erythroxylum</taxon>
    </lineage>
</organism>
<gene>
    <name evidence="7" type="ORF">K2173_026401</name>
</gene>
<keyword evidence="6" id="KW-0812">Transmembrane</keyword>
<evidence type="ECO:0000256" key="1">
    <source>
        <dbReference type="ARBA" id="ARBA00004606"/>
    </source>
</evidence>
<evidence type="ECO:0000313" key="7">
    <source>
        <dbReference type="EMBL" id="KAJ8753725.1"/>
    </source>
</evidence>
<keyword evidence="4 6" id="KW-0472">Membrane</keyword>
<reference evidence="7 8" key="1">
    <citation type="submission" date="2021-09" db="EMBL/GenBank/DDBJ databases">
        <title>Genomic insights and catalytic innovation underlie evolution of tropane alkaloids biosynthesis.</title>
        <authorList>
            <person name="Wang Y.-J."/>
            <person name="Tian T."/>
            <person name="Huang J.-P."/>
            <person name="Huang S.-X."/>
        </authorList>
    </citation>
    <scope>NUCLEOTIDE SEQUENCE [LARGE SCALE GENOMIC DNA]</scope>
    <source>
        <strain evidence="7">KIB-2018</strain>
        <tissue evidence="7">Leaf</tissue>
    </source>
</reference>
<dbReference type="EMBL" id="JAIWQS010000010">
    <property type="protein sequence ID" value="KAJ8753725.1"/>
    <property type="molecule type" value="Genomic_DNA"/>
</dbReference>
<evidence type="ECO:0000256" key="5">
    <source>
        <dbReference type="ARBA" id="ARBA00023180"/>
    </source>
</evidence>